<name>A0A2G5RRY9_9BACL</name>
<dbReference type="RefSeq" id="WP_035048827.1">
    <property type="nucleotide sequence ID" value="NZ_PEDM01000005.1"/>
</dbReference>
<dbReference type="Proteomes" id="UP000230559">
    <property type="component" value="Unassembled WGS sequence"/>
</dbReference>
<comment type="caution">
    <text evidence="1">The sequence shown here is derived from an EMBL/GenBank/DDBJ whole genome shotgun (WGS) entry which is preliminary data.</text>
</comment>
<evidence type="ECO:0000313" key="2">
    <source>
        <dbReference type="Proteomes" id="UP000230559"/>
    </source>
</evidence>
<gene>
    <name evidence="1" type="ORF">CS060_04150</name>
</gene>
<accession>A0A2G5RRY9</accession>
<reference evidence="1 2" key="1">
    <citation type="submission" date="2017-10" db="EMBL/GenBank/DDBJ databases">
        <title>Draft genome sequence of Anoxybacillus flavithermus KU2-6-11 from caldera Uzon (Russia:Kamchtka).</title>
        <authorList>
            <person name="Korzhuk A.V."/>
            <person name="Rozanov A.S."/>
            <person name="Bryanskaya A.V."/>
            <person name="Peltek S.E."/>
        </authorList>
    </citation>
    <scope>NUCLEOTIDE SEQUENCE [LARGE SCALE GENOMIC DNA]</scope>
    <source>
        <strain evidence="1 2">KU2-6_11</strain>
    </source>
</reference>
<evidence type="ECO:0000313" key="1">
    <source>
        <dbReference type="EMBL" id="PIC05476.1"/>
    </source>
</evidence>
<dbReference type="AlphaFoldDB" id="A0A2G5RRY9"/>
<proteinExistence type="predicted"/>
<sequence>MNDKESGLKNDKGRKSNMLGMKELIQNTSNISDVNKKKSPVEEALKRFHDENGYGFLDMINNEKIRKKHLFKQLQKKDYNDNDFFDLFENKQGE</sequence>
<protein>
    <submittedName>
        <fullName evidence="1">Uncharacterized protein</fullName>
    </submittedName>
</protein>
<organism evidence="1 2">
    <name type="scientific">Anoxybacillus flavithermus</name>
    <dbReference type="NCBI Taxonomy" id="33934"/>
    <lineage>
        <taxon>Bacteria</taxon>
        <taxon>Bacillati</taxon>
        <taxon>Bacillota</taxon>
        <taxon>Bacilli</taxon>
        <taxon>Bacillales</taxon>
        <taxon>Anoxybacillaceae</taxon>
        <taxon>Anoxybacillus</taxon>
    </lineage>
</organism>
<dbReference type="EMBL" id="PEDM01000005">
    <property type="protein sequence ID" value="PIC05476.1"/>
    <property type="molecule type" value="Genomic_DNA"/>
</dbReference>